<evidence type="ECO:0000256" key="4">
    <source>
        <dbReference type="ARBA" id="ARBA00022909"/>
    </source>
</evidence>
<evidence type="ECO:0000259" key="7">
    <source>
        <dbReference type="SMART" id="SM00905"/>
    </source>
</evidence>
<evidence type="ECO:0000313" key="8">
    <source>
        <dbReference type="EMBL" id="OAG94407.1"/>
    </source>
</evidence>
<dbReference type="NCBIfam" id="TIGR00525">
    <property type="entry name" value="folB"/>
    <property type="match status" value="1"/>
</dbReference>
<comment type="pathway">
    <text evidence="2 6">Cofactor biosynthesis; tetrahydrofolate biosynthesis; 2-amino-4-hydroxy-6-hydroxymethyl-7,8-dihydropteridine diphosphate from 7,8-dihydroneopterin triphosphate: step 3/4.</text>
</comment>
<evidence type="ECO:0000256" key="2">
    <source>
        <dbReference type="ARBA" id="ARBA00005013"/>
    </source>
</evidence>
<dbReference type="GO" id="GO:0004150">
    <property type="term" value="F:dihydroneopterin aldolase activity"/>
    <property type="evidence" value="ECO:0007669"/>
    <property type="project" value="UniProtKB-UniRule"/>
</dbReference>
<evidence type="ECO:0000256" key="5">
    <source>
        <dbReference type="ARBA" id="ARBA00023239"/>
    </source>
</evidence>
<comment type="similarity">
    <text evidence="3 6">Belongs to the DHNA family.</text>
</comment>
<evidence type="ECO:0000313" key="10">
    <source>
        <dbReference type="Proteomes" id="UP000077421"/>
    </source>
</evidence>
<dbReference type="STRING" id="1765683.B2M26_11690"/>
<keyword evidence="11" id="KW-1185">Reference proteome</keyword>
<evidence type="ECO:0000256" key="1">
    <source>
        <dbReference type="ARBA" id="ARBA00001353"/>
    </source>
</evidence>
<dbReference type="EC" id="4.1.2.25" evidence="6"/>
<comment type="caution">
    <text evidence="9">The sequence shown here is derived from an EMBL/GenBank/DDBJ whole genome shotgun (WGS) entry which is preliminary data.</text>
</comment>
<keyword evidence="5 6" id="KW-0456">Lyase</keyword>
<dbReference type="GO" id="GO:0046654">
    <property type="term" value="P:tetrahydrofolate biosynthetic process"/>
    <property type="evidence" value="ECO:0007669"/>
    <property type="project" value="UniProtKB-UniRule"/>
</dbReference>
<dbReference type="FunFam" id="3.30.1130.10:FF:000003">
    <property type="entry name" value="7,8-dihydroneopterin aldolase"/>
    <property type="match status" value="1"/>
</dbReference>
<accession>A0A162UXP3</accession>
<comment type="function">
    <text evidence="6">Catalyzes the conversion of 7,8-dihydroneopterin to 6-hydroxymethyl-7,8-dihydropterin.</text>
</comment>
<reference evidence="8 10" key="1">
    <citation type="submission" date="2016-02" db="EMBL/GenBank/DDBJ databases">
        <title>Draft genome sequence of Acidibacillus ferrooxidans SLC66.</title>
        <authorList>
            <person name="Oliveira G."/>
            <person name="Nancucheo I."/>
            <person name="Dall'Agnol H."/>
            <person name="Johnson B."/>
            <person name="Oliveira R."/>
            <person name="Nunes G.L."/>
            <person name="Tzotzos G."/>
            <person name="Orellana S.C."/>
            <person name="Salim A.C."/>
            <person name="Araujo F.M."/>
        </authorList>
    </citation>
    <scope>NUCLEOTIDE SEQUENCE [LARGE SCALE GENOMIC DNA]</scope>
    <source>
        <strain evidence="8 10">SLC66</strain>
    </source>
</reference>
<dbReference type="EMBL" id="LSUQ01000010">
    <property type="protein sequence ID" value="OAG94407.1"/>
    <property type="molecule type" value="Genomic_DNA"/>
</dbReference>
<protein>
    <recommendedName>
        <fullName evidence="6">7,8-dihydroneopterin aldolase</fullName>
        <ecNumber evidence="6">4.1.2.25</ecNumber>
    </recommendedName>
</protein>
<dbReference type="InterPro" id="IPR043133">
    <property type="entry name" value="GTP-CH-I_C/QueF"/>
</dbReference>
<sequence length="122" mass="13439">MDCIVMDDLAFYGRHGVYGEETTLGQRFVVTLRLYGDFQEAATFDDVTATVDYGKVYEVVKLIVEGSPVKLVETVAQRIAQAILESFSRILTVTVRVEKPGAPIQGVFGTVGVEMTRSQNES</sequence>
<dbReference type="Proteomes" id="UP000077421">
    <property type="component" value="Unassembled WGS sequence"/>
</dbReference>
<evidence type="ECO:0000313" key="9">
    <source>
        <dbReference type="EMBL" id="OPG15707.1"/>
    </source>
</evidence>
<dbReference type="PANTHER" id="PTHR42844:SF1">
    <property type="entry name" value="DIHYDRONEOPTERIN ALDOLASE 1-RELATED"/>
    <property type="match status" value="1"/>
</dbReference>
<dbReference type="UniPathway" id="UPA00077">
    <property type="reaction ID" value="UER00154"/>
</dbReference>
<dbReference type="AlphaFoldDB" id="A0A162UXP3"/>
<dbReference type="GO" id="GO:0046656">
    <property type="term" value="P:folic acid biosynthetic process"/>
    <property type="evidence" value="ECO:0007669"/>
    <property type="project" value="UniProtKB-UniRule"/>
</dbReference>
<dbReference type="SMART" id="SM00905">
    <property type="entry name" value="FolB"/>
    <property type="match status" value="1"/>
</dbReference>
<dbReference type="Gene3D" id="3.30.1130.10">
    <property type="match status" value="1"/>
</dbReference>
<dbReference type="RefSeq" id="WP_067562601.1">
    <property type="nucleotide sequence ID" value="NZ_LSUQ01000010.1"/>
</dbReference>
<dbReference type="EMBL" id="MWPS01000027">
    <property type="protein sequence ID" value="OPG15707.1"/>
    <property type="molecule type" value="Genomic_DNA"/>
</dbReference>
<proteinExistence type="inferred from homology"/>
<reference evidence="9 11" key="2">
    <citation type="submission" date="2017-02" db="EMBL/GenBank/DDBJ databases">
        <title>Draft genome of Acidibacillus ferrooxidans Huett2.</title>
        <authorList>
            <person name="Schopf S."/>
        </authorList>
    </citation>
    <scope>NUCLEOTIDE SEQUENCE [LARGE SCALE GENOMIC DNA]</scope>
    <source>
        <strain evidence="9 11">Huett2</strain>
    </source>
</reference>
<dbReference type="CDD" id="cd00534">
    <property type="entry name" value="DHNA_DHNTPE"/>
    <property type="match status" value="1"/>
</dbReference>
<organism evidence="9 11">
    <name type="scientific">Ferroacidibacillus organovorans</name>
    <dbReference type="NCBI Taxonomy" id="1765683"/>
    <lineage>
        <taxon>Bacteria</taxon>
        <taxon>Bacillati</taxon>
        <taxon>Bacillota</taxon>
        <taxon>Bacilli</taxon>
        <taxon>Bacillales</taxon>
        <taxon>Alicyclobacillaceae</taxon>
        <taxon>Ferroacidibacillus</taxon>
    </lineage>
</organism>
<dbReference type="OrthoDB" id="9803748at2"/>
<dbReference type="InterPro" id="IPR006156">
    <property type="entry name" value="Dihydroneopterin_aldolase"/>
</dbReference>
<comment type="catalytic activity">
    <reaction evidence="1 6">
        <text>7,8-dihydroneopterin = 6-hydroxymethyl-7,8-dihydropterin + glycolaldehyde</text>
        <dbReference type="Rhea" id="RHEA:10540"/>
        <dbReference type="ChEBI" id="CHEBI:17001"/>
        <dbReference type="ChEBI" id="CHEBI:17071"/>
        <dbReference type="ChEBI" id="CHEBI:44841"/>
        <dbReference type="EC" id="4.1.2.25"/>
    </reaction>
</comment>
<evidence type="ECO:0000256" key="3">
    <source>
        <dbReference type="ARBA" id="ARBA00005708"/>
    </source>
</evidence>
<dbReference type="GO" id="GO:0005737">
    <property type="term" value="C:cytoplasm"/>
    <property type="evidence" value="ECO:0007669"/>
    <property type="project" value="TreeGrafter"/>
</dbReference>
<dbReference type="PANTHER" id="PTHR42844">
    <property type="entry name" value="DIHYDRONEOPTERIN ALDOLASE 1-RELATED"/>
    <property type="match status" value="1"/>
</dbReference>
<dbReference type="InterPro" id="IPR006157">
    <property type="entry name" value="FolB_dom"/>
</dbReference>
<feature type="domain" description="Dihydroneopterin aldolase/epimerase" evidence="7">
    <location>
        <begin position="4"/>
        <end position="117"/>
    </location>
</feature>
<keyword evidence="4 6" id="KW-0289">Folate biosynthesis</keyword>
<dbReference type="NCBIfam" id="TIGR00526">
    <property type="entry name" value="folB_dom"/>
    <property type="match status" value="1"/>
</dbReference>
<evidence type="ECO:0000313" key="11">
    <source>
        <dbReference type="Proteomes" id="UP000190229"/>
    </source>
</evidence>
<dbReference type="SUPFAM" id="SSF55620">
    <property type="entry name" value="Tetrahydrobiopterin biosynthesis enzymes-like"/>
    <property type="match status" value="1"/>
</dbReference>
<evidence type="ECO:0000256" key="6">
    <source>
        <dbReference type="RuleBase" id="RU362079"/>
    </source>
</evidence>
<dbReference type="Pfam" id="PF02152">
    <property type="entry name" value="FolB"/>
    <property type="match status" value="1"/>
</dbReference>
<name>A0A162UXP3_9BACL</name>
<gene>
    <name evidence="8" type="ORF">AYW79_05160</name>
    <name evidence="9" type="ORF">B2M26_11690</name>
</gene>
<dbReference type="Proteomes" id="UP000190229">
    <property type="component" value="Unassembled WGS sequence"/>
</dbReference>